<feature type="transmembrane region" description="Helical" evidence="6">
    <location>
        <begin position="162"/>
        <end position="183"/>
    </location>
</feature>
<feature type="transmembrane region" description="Helical" evidence="6">
    <location>
        <begin position="203"/>
        <end position="230"/>
    </location>
</feature>
<dbReference type="Proteomes" id="UP000349590">
    <property type="component" value="Unassembled WGS sequence"/>
</dbReference>
<sequence length="665" mass="71407">MMYKKQNLPELTLRGLILGSILTIIFTASNVYLGLKVGLTFSSSIPAVVISMAVLSLFKTSNILENNMVQTQASAAGTLSSVIFVIPGLFMCGYWSEFPLWQTFMICLCGGGLGVLFTIPLRRTMVVESKLAYPEGRAAAEILKVANKDQSSKKGKQGIKEIALGSFIAAIFSLLSNGFKLAASESNFAFIWNKMAFGFSMGYSLALLGAGYLVGLAGAIALFVGMFLAWGIFTPYLSNFEFDSTKNAVDLASSVWSSKVRLIGTGAIAIAALWTLIELLKPVIEGIKEIVKNVKITNQEKNERTNIDLSLKSIFILFVLMVVGLFITFYSFVEDANLSIYYQMLFSFVGTLVSVLIGFFVAAACGYMAGLVGSSSSPISGIGLIGVIISSIVFLVLGVELFQDPMLSKFAVALAIFTTSVILATAAISNDNLQDLKTGHLVGATPWKQQVALLVGCVFGALAIVPVLNLLYQAYGFVGAMPREGMDASSALAAPQANLMSTIAQGIFHHNIEWGYMAFGVFVGILMIIIDKILKGTQKMSLPPLAVGIGIYLPPAVNIPLVIGGILKYIVMQHLTKKYAKNSHKEEKLASCEQRGTLFASGLIVGESIFGVIIAGITVFSVSMGGSENPLALNLANFHDSELFALIFFVGVVLYFIKRIVKKDA</sequence>
<evidence type="ECO:0000256" key="5">
    <source>
        <dbReference type="ARBA" id="ARBA00023136"/>
    </source>
</evidence>
<dbReference type="NCBIfam" id="TIGR00728">
    <property type="entry name" value="OPT_sfam"/>
    <property type="match status" value="1"/>
</dbReference>
<comment type="caution">
    <text evidence="8">The sequence shown here is derived from an EMBL/GenBank/DDBJ whole genome shotgun (WGS) entry which is preliminary data.</text>
</comment>
<name>A0A2U0QPA8_CAMJU</name>
<dbReference type="GO" id="GO:0035673">
    <property type="term" value="F:oligopeptide transmembrane transporter activity"/>
    <property type="evidence" value="ECO:0007669"/>
    <property type="project" value="InterPro"/>
</dbReference>
<dbReference type="RefSeq" id="WP_010891845.1">
    <property type="nucleotide sequence ID" value="NZ_AP028330.1"/>
</dbReference>
<feature type="transmembrane region" description="Helical" evidence="6">
    <location>
        <begin position="79"/>
        <end position="96"/>
    </location>
</feature>
<evidence type="ECO:0000256" key="2">
    <source>
        <dbReference type="ARBA" id="ARBA00022448"/>
    </source>
</evidence>
<evidence type="ECO:0000256" key="3">
    <source>
        <dbReference type="ARBA" id="ARBA00022692"/>
    </source>
</evidence>
<reference evidence="8 10" key="1">
    <citation type="submission" date="2018-05" db="EMBL/GenBank/DDBJ databases">
        <authorList>
            <consortium name="NARMS: The National Antimicrobial Resistance Monitoring System"/>
        </authorList>
    </citation>
    <scope>NUCLEOTIDE SEQUENCE [LARGE SCALE GENOMIC DNA]</scope>
    <source>
        <strain evidence="8 10">CVM N62988</strain>
    </source>
</reference>
<dbReference type="NCBIfam" id="TIGR00733">
    <property type="entry name" value="OPT family oligopeptide transporter"/>
    <property type="match status" value="1"/>
</dbReference>
<evidence type="ECO:0000313" key="10">
    <source>
        <dbReference type="Proteomes" id="UP000392616"/>
    </source>
</evidence>
<dbReference type="Pfam" id="PF03169">
    <property type="entry name" value="OPT"/>
    <property type="match status" value="1"/>
</dbReference>
<gene>
    <name evidence="8" type="ORF">B7A03_07545</name>
    <name evidence="7" type="ORF">E8P16_08970</name>
</gene>
<dbReference type="PANTHER" id="PTHR31645:SF0">
    <property type="entry name" value="OLIGOPEPTIDE TRANSPORTER YGL114W-RELATED"/>
    <property type="match status" value="1"/>
</dbReference>
<feature type="transmembrane region" description="Helical" evidence="6">
    <location>
        <begin position="381"/>
        <end position="399"/>
    </location>
</feature>
<feature type="transmembrane region" description="Helical" evidence="6">
    <location>
        <begin position="411"/>
        <end position="430"/>
    </location>
</feature>
<evidence type="ECO:0000313" key="7">
    <source>
        <dbReference type="EMBL" id="EAJ9719551.1"/>
    </source>
</evidence>
<dbReference type="Proteomes" id="UP000392616">
    <property type="component" value="Unassembled WGS sequence"/>
</dbReference>
<dbReference type="InterPro" id="IPR045035">
    <property type="entry name" value="YSL-like"/>
</dbReference>
<feature type="transmembrane region" description="Helical" evidence="6">
    <location>
        <begin position="12"/>
        <end position="33"/>
    </location>
</feature>
<evidence type="ECO:0000256" key="1">
    <source>
        <dbReference type="ARBA" id="ARBA00004141"/>
    </source>
</evidence>
<feature type="transmembrane region" description="Helical" evidence="6">
    <location>
        <begin position="643"/>
        <end position="661"/>
    </location>
</feature>
<evidence type="ECO:0000256" key="4">
    <source>
        <dbReference type="ARBA" id="ARBA00022989"/>
    </source>
</evidence>
<feature type="transmembrane region" description="Helical" evidence="6">
    <location>
        <begin position="450"/>
        <end position="472"/>
    </location>
</feature>
<feature type="transmembrane region" description="Helical" evidence="6">
    <location>
        <begin position="345"/>
        <end position="369"/>
    </location>
</feature>
<keyword evidence="2" id="KW-0813">Transport</keyword>
<dbReference type="InterPro" id="IPR004813">
    <property type="entry name" value="OPT"/>
</dbReference>
<proteinExistence type="predicted"/>
<feature type="transmembrane region" description="Helical" evidence="6">
    <location>
        <begin position="546"/>
        <end position="571"/>
    </location>
</feature>
<reference evidence="7 9" key="2">
    <citation type="submission" date="2019-04" db="EMBL/GenBank/DDBJ databases">
        <authorList>
            <consortium name="PulseNet: The National Subtyping Network for Foodborne Disease Surveillance"/>
            <person name="Tarr C.L."/>
            <person name="Trees E."/>
            <person name="Katz L.S."/>
            <person name="Carleton-Romer H.A."/>
            <person name="Stroika S."/>
            <person name="Kucerova Z."/>
            <person name="Roache K.F."/>
            <person name="Sabol A.L."/>
            <person name="Besser J."/>
            <person name="Gerner-Smidt P."/>
        </authorList>
    </citation>
    <scope>NUCLEOTIDE SEQUENCE [LARGE SCALE GENOMIC DNA]</scope>
    <source>
        <strain evidence="7 9">PNUSAC009041</strain>
    </source>
</reference>
<keyword evidence="5 6" id="KW-0472">Membrane</keyword>
<dbReference type="InterPro" id="IPR004814">
    <property type="entry name" value="Oligopep_transpt"/>
</dbReference>
<accession>A0A2U0QPA8</accession>
<feature type="transmembrane region" description="Helical" evidence="6">
    <location>
        <begin position="598"/>
        <end position="623"/>
    </location>
</feature>
<dbReference type="EMBL" id="AACCII010000012">
    <property type="protein sequence ID" value="EAJ9719551.1"/>
    <property type="molecule type" value="Genomic_DNA"/>
</dbReference>
<keyword evidence="4 6" id="KW-1133">Transmembrane helix</keyword>
<feature type="transmembrane region" description="Helical" evidence="6">
    <location>
        <begin position="39"/>
        <end position="58"/>
    </location>
</feature>
<dbReference type="EMBL" id="AACHYE010000016">
    <property type="protein sequence ID" value="EAK6413856.1"/>
    <property type="molecule type" value="Genomic_DNA"/>
</dbReference>
<dbReference type="AlphaFoldDB" id="A0A2U0QPA8"/>
<feature type="transmembrane region" description="Helical" evidence="6">
    <location>
        <begin position="514"/>
        <end position="534"/>
    </location>
</feature>
<organism evidence="8 10">
    <name type="scientific">Campylobacter jejuni</name>
    <dbReference type="NCBI Taxonomy" id="197"/>
    <lineage>
        <taxon>Bacteria</taxon>
        <taxon>Pseudomonadati</taxon>
        <taxon>Campylobacterota</taxon>
        <taxon>Epsilonproteobacteria</taxon>
        <taxon>Campylobacterales</taxon>
        <taxon>Campylobacteraceae</taxon>
        <taxon>Campylobacter</taxon>
    </lineage>
</organism>
<feature type="transmembrane region" description="Helical" evidence="6">
    <location>
        <begin position="102"/>
        <end position="121"/>
    </location>
</feature>
<keyword evidence="3 6" id="KW-0812">Transmembrane</keyword>
<evidence type="ECO:0000313" key="8">
    <source>
        <dbReference type="EMBL" id="EAK6413856.1"/>
    </source>
</evidence>
<dbReference type="PANTHER" id="PTHR31645">
    <property type="entry name" value="OLIGOPEPTIDE TRANSPORTER YGL114W-RELATED"/>
    <property type="match status" value="1"/>
</dbReference>
<feature type="transmembrane region" description="Helical" evidence="6">
    <location>
        <begin position="314"/>
        <end position="333"/>
    </location>
</feature>
<comment type="subcellular location">
    <subcellularLocation>
        <location evidence="1">Membrane</location>
        <topology evidence="1">Multi-pass membrane protein</topology>
    </subcellularLocation>
</comment>
<dbReference type="GO" id="GO:0016020">
    <property type="term" value="C:membrane"/>
    <property type="evidence" value="ECO:0007669"/>
    <property type="project" value="UniProtKB-SubCell"/>
</dbReference>
<protein>
    <submittedName>
        <fullName evidence="8">Oligopeptide transporter, OPT family</fullName>
    </submittedName>
</protein>
<evidence type="ECO:0000313" key="9">
    <source>
        <dbReference type="Proteomes" id="UP000349590"/>
    </source>
</evidence>
<evidence type="ECO:0000256" key="6">
    <source>
        <dbReference type="SAM" id="Phobius"/>
    </source>
</evidence>